<dbReference type="AlphaFoldDB" id="A0AAD1U4B0"/>
<evidence type="ECO:0000313" key="2">
    <source>
        <dbReference type="EMBL" id="CAI2361990.1"/>
    </source>
</evidence>
<reference evidence="2" key="1">
    <citation type="submission" date="2023-07" db="EMBL/GenBank/DDBJ databases">
        <authorList>
            <consortium name="AG Swart"/>
            <person name="Singh M."/>
            <person name="Singh A."/>
            <person name="Seah K."/>
            <person name="Emmerich C."/>
        </authorList>
    </citation>
    <scope>NUCLEOTIDE SEQUENCE</scope>
    <source>
        <strain evidence="2">DP1</strain>
    </source>
</reference>
<feature type="region of interest" description="Disordered" evidence="1">
    <location>
        <begin position="250"/>
        <end position="278"/>
    </location>
</feature>
<keyword evidence="3" id="KW-1185">Reference proteome</keyword>
<dbReference type="Proteomes" id="UP001295684">
    <property type="component" value="Unassembled WGS sequence"/>
</dbReference>
<gene>
    <name evidence="2" type="ORF">ECRASSUSDP1_LOCUS3307</name>
</gene>
<evidence type="ECO:0000313" key="3">
    <source>
        <dbReference type="Proteomes" id="UP001295684"/>
    </source>
</evidence>
<evidence type="ECO:0000256" key="1">
    <source>
        <dbReference type="SAM" id="MobiDB-lite"/>
    </source>
</evidence>
<sequence length="568" mass="66804">MSLKLQTKPGKTSRSIKFLSQISTSTQSIKKLTKNDLLALMELTQPEIEYVVEKISDKSRTRIMKLLEDVNVIEDDFEMLLSRKVSMNTEFDEPGLDTEVKVSAKPPWIAQNLEIHKSFCSSLAKVSKNLSIIKAPKKRKRTSVKPCDSITSLLQKMMHGFGDFCPNSNQTTAEKIEYFLKTDWIPFLITKEPEKDQKPELDDEFAKKIYSREIQSYKKLKKIMKEVDGLKEKEAEYDISFIPKDEIGEDFEVDQDQPLEPNEESKEGEKDEDFDQEVKEEELLHEERTTFYSELVESMDETSYTVFNKCRTTNFLSRGKEVFLEWIGIQLPKNMIDIIAHIAYNEVRLIVEDSIRSLSAHKKLEKINESLTLNLVSDSIKKRMEIMENRITKYNLQKGEELFVKEYVKYQDYNEHFQSNCSKFITVKRSKKDNLVLIKIKKDKFWYPLTKTQEVQMKESRGQNLWKKEKSHFKEATEKWNQMEKAEQNDYALRRIGEKEVVAFLKIKNGKFVPKSPYACFIDEKVDHYTTSGKSKVKIDHKFFYIIFKLWQTMTDQQKQAYSQKVNK</sequence>
<proteinExistence type="predicted"/>
<accession>A0AAD1U4B0</accession>
<protein>
    <submittedName>
        <fullName evidence="2">Uncharacterized protein</fullName>
    </submittedName>
</protein>
<organism evidence="2 3">
    <name type="scientific">Euplotes crassus</name>
    <dbReference type="NCBI Taxonomy" id="5936"/>
    <lineage>
        <taxon>Eukaryota</taxon>
        <taxon>Sar</taxon>
        <taxon>Alveolata</taxon>
        <taxon>Ciliophora</taxon>
        <taxon>Intramacronucleata</taxon>
        <taxon>Spirotrichea</taxon>
        <taxon>Hypotrichia</taxon>
        <taxon>Euplotida</taxon>
        <taxon>Euplotidae</taxon>
        <taxon>Moneuplotes</taxon>
    </lineage>
</organism>
<name>A0AAD1U4B0_EUPCR</name>
<dbReference type="EMBL" id="CAMPGE010003167">
    <property type="protein sequence ID" value="CAI2361990.1"/>
    <property type="molecule type" value="Genomic_DNA"/>
</dbReference>
<comment type="caution">
    <text evidence="2">The sequence shown here is derived from an EMBL/GenBank/DDBJ whole genome shotgun (WGS) entry which is preliminary data.</text>
</comment>